<evidence type="ECO:0000256" key="2">
    <source>
        <dbReference type="SAM" id="SignalP"/>
    </source>
</evidence>
<evidence type="ECO:0000259" key="3">
    <source>
        <dbReference type="Pfam" id="PF10647"/>
    </source>
</evidence>
<protein>
    <submittedName>
        <fullName evidence="4">Lipoprotein LpqB</fullName>
    </submittedName>
</protein>
<proteinExistence type="predicted"/>
<sequence>MRRRSSAIALPAVVALVAMLTGACGIPDDTGVTVAGPGPSTGTSSNDAHGGTEVTRESASIDPVLFVQNYYLKAAAGDLDSAAARLRKFMTKEAARQFKPSGNELSVIRLVDKPLNTPGSDVVELTYERVGTLDKFGLLEPATETRQDTYKIKVGHVAGENGLFVTEAPPALLIDDRALNDFYEEQTIYFWNTDYTWLVPDVRYMPLAVPTEQRPTTVLNWLVNGPAPWLSVSDLADGTTLIGKVVEVSDNKYRITLSTQALPATETAEALDRLRRQLQWSLRPLLPDAELVLTVGHQDAGSYSDEDYLNSNRVARMPAEPEQFVVYGGRIRRLSETPSAVSQPPVLEPEENKGIRSAAMSASVTHNFAAVVSHGKADSLRVAAAPTGSRAALQPVGDLPGTLGEPAWAITRNGSAGGAIGLITGGGKLYSFAPGKGAAHQIPWTGQGTNITAVAVAPDGRRVALVVDGKLYRAALNTSGDTPSLGTPQQIRPADLRSVSAVGFNSEGWLTVAGVRSADKRVTIVDVSIDGALQSGRLSDLGDKPVDSLSVYPANPMESNPSSGRAYTRFVSYSFDGKAWEALSRPTLIGVDRLAGPNPSGSPAGNTVPTAPFYLD</sequence>
<name>A0A919NA35_9ACTN</name>
<feature type="region of interest" description="Disordered" evidence="1">
    <location>
        <begin position="31"/>
        <end position="56"/>
    </location>
</feature>
<keyword evidence="2" id="KW-0732">Signal</keyword>
<evidence type="ECO:0000256" key="1">
    <source>
        <dbReference type="SAM" id="MobiDB-lite"/>
    </source>
</evidence>
<keyword evidence="5" id="KW-1185">Reference proteome</keyword>
<keyword evidence="4" id="KW-0449">Lipoprotein</keyword>
<feature type="chain" id="PRO_5039700781" evidence="2">
    <location>
        <begin position="24"/>
        <end position="616"/>
    </location>
</feature>
<feature type="region of interest" description="Disordered" evidence="1">
    <location>
        <begin position="594"/>
        <end position="616"/>
    </location>
</feature>
<evidence type="ECO:0000313" key="4">
    <source>
        <dbReference type="EMBL" id="GIF07143.1"/>
    </source>
</evidence>
<gene>
    <name evidence="4" type="primary">lpqB</name>
    <name evidence="4" type="ORF">Asi03nite_46810</name>
</gene>
<feature type="compositionally biased region" description="Polar residues" evidence="1">
    <location>
        <begin position="599"/>
        <end position="609"/>
    </location>
</feature>
<dbReference type="EMBL" id="BOMW01000045">
    <property type="protein sequence ID" value="GIF07143.1"/>
    <property type="molecule type" value="Genomic_DNA"/>
</dbReference>
<evidence type="ECO:0000313" key="5">
    <source>
        <dbReference type="Proteomes" id="UP000629619"/>
    </source>
</evidence>
<dbReference type="InterPro" id="IPR018910">
    <property type="entry name" value="LpqB_C"/>
</dbReference>
<reference evidence="4" key="1">
    <citation type="submission" date="2021-01" db="EMBL/GenBank/DDBJ databases">
        <title>Whole genome shotgun sequence of Actinoplanes siamensis NBRC 109076.</title>
        <authorList>
            <person name="Komaki H."/>
            <person name="Tamura T."/>
        </authorList>
    </citation>
    <scope>NUCLEOTIDE SEQUENCE</scope>
    <source>
        <strain evidence="4">NBRC 109076</strain>
    </source>
</reference>
<dbReference type="SUPFAM" id="SSF63829">
    <property type="entry name" value="Calcium-dependent phosphotriesterase"/>
    <property type="match status" value="1"/>
</dbReference>
<accession>A0A919NA35</accession>
<dbReference type="AlphaFoldDB" id="A0A919NA35"/>
<dbReference type="RefSeq" id="WP_203682557.1">
    <property type="nucleotide sequence ID" value="NZ_BOMW01000045.1"/>
</dbReference>
<organism evidence="4 5">
    <name type="scientific">Actinoplanes siamensis</name>
    <dbReference type="NCBI Taxonomy" id="1223317"/>
    <lineage>
        <taxon>Bacteria</taxon>
        <taxon>Bacillati</taxon>
        <taxon>Actinomycetota</taxon>
        <taxon>Actinomycetes</taxon>
        <taxon>Micromonosporales</taxon>
        <taxon>Micromonosporaceae</taxon>
        <taxon>Actinoplanes</taxon>
    </lineage>
</organism>
<comment type="caution">
    <text evidence="4">The sequence shown here is derived from an EMBL/GenBank/DDBJ whole genome shotgun (WGS) entry which is preliminary data.</text>
</comment>
<feature type="domain" description="Lipoprotein LpqB C-terminal" evidence="3">
    <location>
        <begin position="350"/>
        <end position="532"/>
    </location>
</feature>
<feature type="signal peptide" evidence="2">
    <location>
        <begin position="1"/>
        <end position="23"/>
    </location>
</feature>
<dbReference type="Pfam" id="PF10647">
    <property type="entry name" value="Gmad1"/>
    <property type="match status" value="1"/>
</dbReference>
<dbReference type="PROSITE" id="PS51257">
    <property type="entry name" value="PROKAR_LIPOPROTEIN"/>
    <property type="match status" value="1"/>
</dbReference>
<dbReference type="Proteomes" id="UP000629619">
    <property type="component" value="Unassembled WGS sequence"/>
</dbReference>